<keyword evidence="2" id="KW-1185">Reference proteome</keyword>
<evidence type="ECO:0000313" key="2">
    <source>
        <dbReference type="Proteomes" id="UP001595829"/>
    </source>
</evidence>
<comment type="caution">
    <text evidence="1">The sequence shown here is derived from an EMBL/GenBank/DDBJ whole genome shotgun (WGS) entry which is preliminary data.</text>
</comment>
<name>A0ABV9XDK1_9ACTN</name>
<dbReference type="RefSeq" id="WP_345688430.1">
    <property type="nucleotide sequence ID" value="NZ_BAABIT010000001.1"/>
</dbReference>
<dbReference type="Proteomes" id="UP001595829">
    <property type="component" value="Unassembled WGS sequence"/>
</dbReference>
<evidence type="ECO:0000313" key="1">
    <source>
        <dbReference type="EMBL" id="MFC5023306.1"/>
    </source>
</evidence>
<protein>
    <submittedName>
        <fullName evidence="1">Uncharacterized protein</fullName>
    </submittedName>
</protein>
<gene>
    <name evidence="1" type="ORF">ACFPM3_14290</name>
</gene>
<accession>A0ABV9XDK1</accession>
<organism evidence="1 2">
    <name type="scientific">Streptomyces coeruleoprunus</name>
    <dbReference type="NCBI Taxonomy" id="285563"/>
    <lineage>
        <taxon>Bacteria</taxon>
        <taxon>Bacillati</taxon>
        <taxon>Actinomycetota</taxon>
        <taxon>Actinomycetes</taxon>
        <taxon>Kitasatosporales</taxon>
        <taxon>Streptomycetaceae</taxon>
        <taxon>Streptomyces</taxon>
    </lineage>
</organism>
<reference evidence="2" key="1">
    <citation type="journal article" date="2019" name="Int. J. Syst. Evol. Microbiol.">
        <title>The Global Catalogue of Microorganisms (GCM) 10K type strain sequencing project: providing services to taxonomists for standard genome sequencing and annotation.</title>
        <authorList>
            <consortium name="The Broad Institute Genomics Platform"/>
            <consortium name="The Broad Institute Genome Sequencing Center for Infectious Disease"/>
            <person name="Wu L."/>
            <person name="Ma J."/>
        </authorList>
    </citation>
    <scope>NUCLEOTIDE SEQUENCE [LARGE SCALE GENOMIC DNA]</scope>
    <source>
        <strain evidence="2">CGMCC 4.1648</strain>
    </source>
</reference>
<proteinExistence type="predicted"/>
<dbReference type="EMBL" id="JBHSJD010000009">
    <property type="protein sequence ID" value="MFC5023306.1"/>
    <property type="molecule type" value="Genomic_DNA"/>
</dbReference>
<sequence>MPKQLLEAVLPPGKSISAQSKSGHGSQRCRLEIDGNTALSAGVEWYDEGRPLDFLAGLMMPPVGDAGFERPHKLTPDKRFLISDSAAVGLVKCADPSYIDRDVKGDLFTKMYVLGGQSNEEEIKSLITAYTEAMTNSAACRNEIW</sequence>